<dbReference type="PANTHER" id="PTHR12778:SF9">
    <property type="entry name" value="ACETYL-COENZYME A TRANSPORTER 1"/>
    <property type="match status" value="1"/>
</dbReference>
<proteinExistence type="predicted"/>
<evidence type="ECO:0000313" key="6">
    <source>
        <dbReference type="EMBL" id="KAK2192817.1"/>
    </source>
</evidence>
<dbReference type="Gene3D" id="1.20.1250.20">
    <property type="entry name" value="MFS general substrate transporter like domains"/>
    <property type="match status" value="1"/>
</dbReference>
<organism evidence="6 7">
    <name type="scientific">Ridgeia piscesae</name>
    <name type="common">Tubeworm</name>
    <dbReference type="NCBI Taxonomy" id="27915"/>
    <lineage>
        <taxon>Eukaryota</taxon>
        <taxon>Metazoa</taxon>
        <taxon>Spiralia</taxon>
        <taxon>Lophotrochozoa</taxon>
        <taxon>Annelida</taxon>
        <taxon>Polychaeta</taxon>
        <taxon>Sedentaria</taxon>
        <taxon>Canalipalpata</taxon>
        <taxon>Sabellida</taxon>
        <taxon>Siboglinidae</taxon>
        <taxon>Ridgeia</taxon>
    </lineage>
</organism>
<feature type="transmembrane region" description="Helical" evidence="5">
    <location>
        <begin position="409"/>
        <end position="430"/>
    </location>
</feature>
<feature type="transmembrane region" description="Helical" evidence="5">
    <location>
        <begin position="345"/>
        <end position="363"/>
    </location>
</feature>
<sequence length="550" mass="60271">MSKGKVKLGATSSSTLSYRGAQHTASEETDLDSGLNLPHTPMHIHFPGAGESTTNEPPDSNDACLGLAGDKSSVALLMLLYVLQGIPLGLAGSIPYLLQSRQVSYTEQAMFSFAFWPFSIKLLWAPIVDSTYFASFGRRKSWLVPTQYLIGFFMFTLSGYVSELLGDDSGSSGAAGHGVKTLTVIFFMLNFLAATQDIAVDGWALTMLSRRNVGWASTCNTVGQTAGYFMGNVVFLALESADFCNAYVYSEPQKTGLVTLSGFLYFWAIVFFVTTTLVALLKQEKAETFEEQSILQTYKQLYTIMRLPAVISLVIILLTSKIGFAAADAVTGLKLIEEGVPREKLAMLGIPMVPVQILLPLIISRHVTGPNPLNIFLKAMPFRLLMGLVFMALVWWAPSTKSDTGSYPFYFFLVILVVYALHQVTLYCMFSSQMAFYAKVSDPAIGGTYMTLLNTVSNLGGNWPSTLALWMVDGLTWKTCQPGSLSCDTHAQVEACSSAGGKCSTTIDGYYIESVACFLIGCLWLQWRSKRVKDLQRLSPRDWACPPLKS</sequence>
<keyword evidence="3 5" id="KW-1133">Transmembrane helix</keyword>
<dbReference type="InterPro" id="IPR024371">
    <property type="entry name" value="AcetylCoA_trans_1-like"/>
</dbReference>
<comment type="caution">
    <text evidence="6">The sequence shown here is derived from an EMBL/GenBank/DDBJ whole genome shotgun (WGS) entry which is preliminary data.</text>
</comment>
<keyword evidence="2 5" id="KW-0812">Transmembrane</keyword>
<feature type="transmembrane region" description="Helical" evidence="5">
    <location>
        <begin position="178"/>
        <end position="199"/>
    </location>
</feature>
<dbReference type="SUPFAM" id="SSF103473">
    <property type="entry name" value="MFS general substrate transporter"/>
    <property type="match status" value="1"/>
</dbReference>
<dbReference type="InterPro" id="IPR004752">
    <property type="entry name" value="AmpG_permease/AT-1"/>
</dbReference>
<dbReference type="GO" id="GO:0035348">
    <property type="term" value="P:acetyl-CoA transmembrane transport"/>
    <property type="evidence" value="ECO:0007669"/>
    <property type="project" value="InterPro"/>
</dbReference>
<keyword evidence="7" id="KW-1185">Reference proteome</keyword>
<evidence type="ECO:0000256" key="1">
    <source>
        <dbReference type="ARBA" id="ARBA00004141"/>
    </source>
</evidence>
<evidence type="ECO:0000256" key="4">
    <source>
        <dbReference type="ARBA" id="ARBA00023136"/>
    </source>
</evidence>
<reference evidence="6" key="1">
    <citation type="journal article" date="2023" name="Mol. Biol. Evol.">
        <title>Third-Generation Sequencing Reveals the Adaptive Role of the Epigenome in Three Deep-Sea Polychaetes.</title>
        <authorList>
            <person name="Perez M."/>
            <person name="Aroh O."/>
            <person name="Sun Y."/>
            <person name="Lan Y."/>
            <person name="Juniper S.K."/>
            <person name="Young C.R."/>
            <person name="Angers B."/>
            <person name="Qian P.Y."/>
        </authorList>
    </citation>
    <scope>NUCLEOTIDE SEQUENCE</scope>
    <source>
        <strain evidence="6">R07B-5</strain>
    </source>
</reference>
<evidence type="ECO:0000256" key="2">
    <source>
        <dbReference type="ARBA" id="ARBA00022692"/>
    </source>
</evidence>
<protein>
    <recommendedName>
        <fullName evidence="8">Acetyl-coenzyme A transporter 1</fullName>
    </recommendedName>
</protein>
<dbReference type="GO" id="GO:0008521">
    <property type="term" value="F:acetyl-CoA transmembrane transporter activity"/>
    <property type="evidence" value="ECO:0007669"/>
    <property type="project" value="InterPro"/>
</dbReference>
<feature type="transmembrane region" description="Helical" evidence="5">
    <location>
        <begin position="148"/>
        <end position="166"/>
    </location>
</feature>
<keyword evidence="4 5" id="KW-0472">Membrane</keyword>
<feature type="transmembrane region" description="Helical" evidence="5">
    <location>
        <begin position="301"/>
        <end position="325"/>
    </location>
</feature>
<feature type="transmembrane region" description="Helical" evidence="5">
    <location>
        <begin position="110"/>
        <end position="128"/>
    </location>
</feature>
<name>A0AAD9PDK1_RIDPI</name>
<dbReference type="Pfam" id="PF13000">
    <property type="entry name" value="Acatn"/>
    <property type="match status" value="2"/>
</dbReference>
<comment type="subcellular location">
    <subcellularLocation>
        <location evidence="1">Membrane</location>
        <topology evidence="1">Multi-pass membrane protein</topology>
    </subcellularLocation>
</comment>
<dbReference type="Proteomes" id="UP001209878">
    <property type="component" value="Unassembled WGS sequence"/>
</dbReference>
<accession>A0AAD9PDK1</accession>
<dbReference type="GO" id="GO:0016020">
    <property type="term" value="C:membrane"/>
    <property type="evidence" value="ECO:0007669"/>
    <property type="project" value="UniProtKB-SubCell"/>
</dbReference>
<gene>
    <name evidence="6" type="ORF">NP493_22g05046</name>
</gene>
<evidence type="ECO:0000256" key="5">
    <source>
        <dbReference type="SAM" id="Phobius"/>
    </source>
</evidence>
<dbReference type="AlphaFoldDB" id="A0AAD9PDK1"/>
<evidence type="ECO:0008006" key="8">
    <source>
        <dbReference type="Google" id="ProtNLM"/>
    </source>
</evidence>
<dbReference type="InterPro" id="IPR036259">
    <property type="entry name" value="MFS_trans_sf"/>
</dbReference>
<feature type="transmembrane region" description="Helical" evidence="5">
    <location>
        <begin position="75"/>
        <end position="98"/>
    </location>
</feature>
<feature type="transmembrane region" description="Helical" evidence="5">
    <location>
        <begin position="375"/>
        <end position="397"/>
    </location>
</feature>
<dbReference type="PANTHER" id="PTHR12778">
    <property type="entry name" value="SOLUTE CARRIER FAMILY 33 ACETYL-COA TRANSPORTER -RELATED"/>
    <property type="match status" value="1"/>
</dbReference>
<dbReference type="EMBL" id="JAODUO010000022">
    <property type="protein sequence ID" value="KAK2192817.1"/>
    <property type="molecule type" value="Genomic_DNA"/>
</dbReference>
<dbReference type="FunFam" id="1.20.1250.20:FF:000814">
    <property type="entry name" value="Uncharacterized protein"/>
    <property type="match status" value="1"/>
</dbReference>
<evidence type="ECO:0000256" key="3">
    <source>
        <dbReference type="ARBA" id="ARBA00022989"/>
    </source>
</evidence>
<evidence type="ECO:0000313" key="7">
    <source>
        <dbReference type="Proteomes" id="UP001209878"/>
    </source>
</evidence>
<feature type="transmembrane region" description="Helical" evidence="5">
    <location>
        <begin position="262"/>
        <end position="281"/>
    </location>
</feature>